<organism evidence="4 5">
    <name type="scientific">Massilia solisilvae</name>
    <dbReference type="NCBI Taxonomy" id="1811225"/>
    <lineage>
        <taxon>Bacteria</taxon>
        <taxon>Pseudomonadati</taxon>
        <taxon>Pseudomonadota</taxon>
        <taxon>Betaproteobacteria</taxon>
        <taxon>Burkholderiales</taxon>
        <taxon>Oxalobacteraceae</taxon>
        <taxon>Telluria group</taxon>
        <taxon>Massilia</taxon>
    </lineage>
</organism>
<evidence type="ECO:0000256" key="1">
    <source>
        <dbReference type="SAM" id="MobiDB-lite"/>
    </source>
</evidence>
<dbReference type="EMBL" id="JANUGV010000002">
    <property type="protein sequence ID" value="MCS0608499.1"/>
    <property type="molecule type" value="Genomic_DNA"/>
</dbReference>
<feature type="region of interest" description="Disordered" evidence="1">
    <location>
        <begin position="108"/>
        <end position="142"/>
    </location>
</feature>
<evidence type="ECO:0000256" key="2">
    <source>
        <dbReference type="SAM" id="Phobius"/>
    </source>
</evidence>
<keyword evidence="2" id="KW-0472">Membrane</keyword>
<feature type="compositionally biased region" description="Low complexity" evidence="1">
    <location>
        <begin position="108"/>
        <end position="120"/>
    </location>
</feature>
<dbReference type="Proteomes" id="UP001205861">
    <property type="component" value="Unassembled WGS sequence"/>
</dbReference>
<evidence type="ECO:0000313" key="4">
    <source>
        <dbReference type="EMBL" id="MCS0608499.1"/>
    </source>
</evidence>
<proteinExistence type="predicted"/>
<gene>
    <name evidence="4" type="ORF">NX773_10020</name>
</gene>
<feature type="transmembrane region" description="Helical" evidence="2">
    <location>
        <begin position="41"/>
        <end position="59"/>
    </location>
</feature>
<feature type="domain" description="Type II secretion system protein GspB C-terminal" evidence="3">
    <location>
        <begin position="172"/>
        <end position="230"/>
    </location>
</feature>
<dbReference type="RefSeq" id="WP_258856190.1">
    <property type="nucleotide sequence ID" value="NZ_JANUGV010000002.1"/>
</dbReference>
<dbReference type="InterPro" id="IPR032389">
    <property type="entry name" value="GspB_C"/>
</dbReference>
<dbReference type="Pfam" id="PF16537">
    <property type="entry name" value="T2SSB"/>
    <property type="match status" value="1"/>
</dbReference>
<keyword evidence="2" id="KW-0812">Transmembrane</keyword>
<evidence type="ECO:0000259" key="3">
    <source>
        <dbReference type="Pfam" id="PF16537"/>
    </source>
</evidence>
<protein>
    <submittedName>
        <fullName evidence="4">General secretion pathway protein GspB</fullName>
    </submittedName>
</protein>
<accession>A0ABT2BJ21</accession>
<evidence type="ECO:0000313" key="5">
    <source>
        <dbReference type="Proteomes" id="UP001205861"/>
    </source>
</evidence>
<keyword evidence="5" id="KW-1185">Reference proteome</keyword>
<name>A0ABT2BJ21_9BURK</name>
<sequence length="231" mass="23595">MSYILEALKKAQAERQLGSAPTIHAPAAHGAPQAAERRKPLVIGAAAGMLLVAGAILAWRQHAATPAPAVVAQAAAPAVVPGPAPGRDAAVAQHAPAAATPAPAVALVGAPDAPPAATKPARPPAPEPARKAPEPRPAATPVPTEVAKPAVVAADDGLPTLNGLPDAVRRDVPKVAFGGYMYSPNPADRLVLVDKTLRHEGEEVAPGLMLEKLLPKGAVLNFRGYRYRVPF</sequence>
<keyword evidence="2" id="KW-1133">Transmembrane helix</keyword>
<comment type="caution">
    <text evidence="4">The sequence shown here is derived from an EMBL/GenBank/DDBJ whole genome shotgun (WGS) entry which is preliminary data.</text>
</comment>
<reference evidence="4 5" key="1">
    <citation type="submission" date="2022-08" db="EMBL/GenBank/DDBJ databases">
        <title>Reclassification of Massilia species as members of the genera Telluria, Duganella, Pseudoduganella, Mokoshia gen. nov. and Zemynaea gen. nov. using orthogonal and non-orthogonal genome-based approaches.</title>
        <authorList>
            <person name="Bowman J.P."/>
        </authorList>
    </citation>
    <scope>NUCLEOTIDE SEQUENCE [LARGE SCALE GENOMIC DNA]</scope>
    <source>
        <strain evidence="4 5">JCM 31607</strain>
    </source>
</reference>